<proteinExistence type="predicted"/>
<dbReference type="PANTHER" id="PTHR47623:SF1">
    <property type="entry name" value="OS09G0287300 PROTEIN"/>
    <property type="match status" value="1"/>
</dbReference>
<dbReference type="CDD" id="cd07067">
    <property type="entry name" value="HP_PGM_like"/>
    <property type="match status" value="1"/>
</dbReference>
<accession>A0ABS6T5Y9</accession>
<keyword evidence="2" id="KW-1185">Reference proteome</keyword>
<dbReference type="RefSeq" id="WP_218393764.1">
    <property type="nucleotide sequence ID" value="NZ_JAHUZE010000004.1"/>
</dbReference>
<dbReference type="Pfam" id="PF00300">
    <property type="entry name" value="His_Phos_1"/>
    <property type="match status" value="1"/>
</dbReference>
<reference evidence="1 2" key="1">
    <citation type="submission" date="2021-05" db="EMBL/GenBank/DDBJ databases">
        <title>Culturable bacteria isolated from Daya Bay.</title>
        <authorList>
            <person name="Zheng W."/>
            <person name="Yu S."/>
            <person name="Huang Y."/>
        </authorList>
    </citation>
    <scope>NUCLEOTIDE SEQUENCE [LARGE SCALE GENOMIC DNA]</scope>
    <source>
        <strain evidence="1 2">DP4N28-5</strain>
    </source>
</reference>
<dbReference type="Proteomes" id="UP000756530">
    <property type="component" value="Unassembled WGS sequence"/>
</dbReference>
<protein>
    <submittedName>
        <fullName evidence="1">Histidine phosphatase family protein</fullName>
    </submittedName>
</protein>
<sequence>MTLRLILTRHAKSSWDDPLMTDHDRPLNKRGRASASALGRFLAAKVYIPDEVVISSSERTRETWELMSREAGFTAEPDFASSLYLAEPDVMLNILKGCSGKTVMLVAHNPGVSYMAQAIVDTPPAMHIFDRYPTGATSVVDFDVESWDEITWRSGKLVDFVVPRDLIAAEEQATAKATAA</sequence>
<gene>
    <name evidence="1" type="ORF">KJP28_16685</name>
</gene>
<dbReference type="InterPro" id="IPR013078">
    <property type="entry name" value="His_Pase_superF_clade-1"/>
</dbReference>
<comment type="caution">
    <text evidence="1">The sequence shown here is derived from an EMBL/GenBank/DDBJ whole genome shotgun (WGS) entry which is preliminary data.</text>
</comment>
<evidence type="ECO:0000313" key="1">
    <source>
        <dbReference type="EMBL" id="MBV7380564.1"/>
    </source>
</evidence>
<name>A0ABS6T5Y9_9RHOB</name>
<dbReference type="EMBL" id="JAHUZE010000004">
    <property type="protein sequence ID" value="MBV7380564.1"/>
    <property type="molecule type" value="Genomic_DNA"/>
</dbReference>
<evidence type="ECO:0000313" key="2">
    <source>
        <dbReference type="Proteomes" id="UP000756530"/>
    </source>
</evidence>
<dbReference type="SMART" id="SM00855">
    <property type="entry name" value="PGAM"/>
    <property type="match status" value="1"/>
</dbReference>
<dbReference type="PANTHER" id="PTHR47623">
    <property type="entry name" value="OS09G0287300 PROTEIN"/>
    <property type="match status" value="1"/>
</dbReference>
<organism evidence="1 2">
    <name type="scientific">Maritimibacter dapengensis</name>
    <dbReference type="NCBI Taxonomy" id="2836868"/>
    <lineage>
        <taxon>Bacteria</taxon>
        <taxon>Pseudomonadati</taxon>
        <taxon>Pseudomonadota</taxon>
        <taxon>Alphaproteobacteria</taxon>
        <taxon>Rhodobacterales</taxon>
        <taxon>Roseobacteraceae</taxon>
        <taxon>Maritimibacter</taxon>
    </lineage>
</organism>